<dbReference type="AlphaFoldDB" id="A0AAE3QCJ4"/>
<dbReference type="Proteomes" id="UP001161580">
    <property type="component" value="Unassembled WGS sequence"/>
</dbReference>
<dbReference type="EMBL" id="JALDYZ010000007">
    <property type="protein sequence ID" value="MDI7923287.1"/>
    <property type="molecule type" value="Genomic_DNA"/>
</dbReference>
<dbReference type="PANTHER" id="PTHR43673">
    <property type="entry name" value="NAD(P)H NITROREDUCTASE YDGI-RELATED"/>
    <property type="match status" value="1"/>
</dbReference>
<evidence type="ECO:0000256" key="1">
    <source>
        <dbReference type="ARBA" id="ARBA00007118"/>
    </source>
</evidence>
<dbReference type="InterPro" id="IPR000415">
    <property type="entry name" value="Nitroreductase-like"/>
</dbReference>
<feature type="domain" description="Nitroreductase" evidence="3">
    <location>
        <begin position="74"/>
        <end position="163"/>
    </location>
</feature>
<dbReference type="Pfam" id="PF00881">
    <property type="entry name" value="Nitroreductase"/>
    <property type="match status" value="2"/>
</dbReference>
<keyword evidence="2" id="KW-0560">Oxidoreductase</keyword>
<comment type="similarity">
    <text evidence="1">Belongs to the nitroreductase family.</text>
</comment>
<comment type="caution">
    <text evidence="4">The sequence shown here is derived from an EMBL/GenBank/DDBJ whole genome shotgun (WGS) entry which is preliminary data.</text>
</comment>
<evidence type="ECO:0000256" key="2">
    <source>
        <dbReference type="ARBA" id="ARBA00023002"/>
    </source>
</evidence>
<proteinExistence type="inferred from homology"/>
<feature type="domain" description="Nitroreductase" evidence="3">
    <location>
        <begin position="19"/>
        <end position="62"/>
    </location>
</feature>
<reference evidence="4" key="1">
    <citation type="submission" date="2022-03" db="EMBL/GenBank/DDBJ databases">
        <title>Fererhizobium litorale gen. nov., sp. nov., isolated from sandy sediments of the Sea of Japan seashore.</title>
        <authorList>
            <person name="Romanenko L."/>
            <person name="Kurilenko V."/>
            <person name="Otstavnykh N."/>
            <person name="Svetashev V."/>
            <person name="Tekutyeva L."/>
            <person name="Isaeva M."/>
            <person name="Mikhailov V."/>
        </authorList>
    </citation>
    <scope>NUCLEOTIDE SEQUENCE</scope>
    <source>
        <strain evidence="4">KMM 9576</strain>
    </source>
</reference>
<accession>A0AAE3QCJ4</accession>
<sequence>MTDSNHRHSEYPIDSIFLDRWSPRAFTGEAIDVTTLLTMLDAAHWAPSASNLQPWRFVYARRDTADWPSLLAILDESNQIWAKNASALLIVISRTHRITASGERRPSYTHAFDAGAAWYALAMQAHMLGFHAHGMAGIDRDKAIRDLGIPADYRVEAAVAIGRLADKQTLPADLKAREVPSGRKALSEVAFEGRFLGE</sequence>
<organism evidence="4 5">
    <name type="scientific">Ferirhizobium litorale</name>
    <dbReference type="NCBI Taxonomy" id="2927786"/>
    <lineage>
        <taxon>Bacteria</taxon>
        <taxon>Pseudomonadati</taxon>
        <taxon>Pseudomonadota</taxon>
        <taxon>Alphaproteobacteria</taxon>
        <taxon>Hyphomicrobiales</taxon>
        <taxon>Rhizobiaceae</taxon>
        <taxon>Ferirhizobium</taxon>
    </lineage>
</organism>
<dbReference type="PANTHER" id="PTHR43673:SF10">
    <property type="entry name" value="NADH DEHYDROGENASE_NAD(P)H NITROREDUCTASE XCC3605-RELATED"/>
    <property type="match status" value="1"/>
</dbReference>
<dbReference type="SUPFAM" id="SSF55469">
    <property type="entry name" value="FMN-dependent nitroreductase-like"/>
    <property type="match status" value="1"/>
</dbReference>
<evidence type="ECO:0000259" key="3">
    <source>
        <dbReference type="Pfam" id="PF00881"/>
    </source>
</evidence>
<dbReference type="InterPro" id="IPR029479">
    <property type="entry name" value="Nitroreductase"/>
</dbReference>
<dbReference type="RefSeq" id="WP_311787370.1">
    <property type="nucleotide sequence ID" value="NZ_JALDYY010000009.1"/>
</dbReference>
<evidence type="ECO:0000313" key="5">
    <source>
        <dbReference type="Proteomes" id="UP001161580"/>
    </source>
</evidence>
<keyword evidence="5" id="KW-1185">Reference proteome</keyword>
<dbReference type="GO" id="GO:0016491">
    <property type="term" value="F:oxidoreductase activity"/>
    <property type="evidence" value="ECO:0007669"/>
    <property type="project" value="UniProtKB-KW"/>
</dbReference>
<gene>
    <name evidence="4" type="ORF">MRS75_14475</name>
</gene>
<dbReference type="Gene3D" id="3.40.109.10">
    <property type="entry name" value="NADH Oxidase"/>
    <property type="match status" value="1"/>
</dbReference>
<evidence type="ECO:0000313" key="4">
    <source>
        <dbReference type="EMBL" id="MDI7923287.1"/>
    </source>
</evidence>
<protein>
    <submittedName>
        <fullName evidence="4">Nitroreductase family protein</fullName>
    </submittedName>
</protein>
<dbReference type="CDD" id="cd02138">
    <property type="entry name" value="TdsD-like"/>
    <property type="match status" value="1"/>
</dbReference>
<name>A0AAE3QCJ4_9HYPH</name>